<dbReference type="STRING" id="1801672.A2896_00345"/>
<dbReference type="InterPro" id="IPR036043">
    <property type="entry name" value="Phosphoglycerate_kinase_sf"/>
</dbReference>
<evidence type="ECO:0000256" key="7">
    <source>
        <dbReference type="RuleBase" id="RU000532"/>
    </source>
</evidence>
<keyword evidence="4" id="KW-0547">Nucleotide-binding</keyword>
<dbReference type="GO" id="GO:0004618">
    <property type="term" value="F:phosphoglycerate kinase activity"/>
    <property type="evidence" value="ECO:0007669"/>
    <property type="project" value="UniProtKB-EC"/>
</dbReference>
<dbReference type="AlphaFoldDB" id="A0A1G2EHH7"/>
<dbReference type="GO" id="GO:0005524">
    <property type="term" value="F:ATP binding"/>
    <property type="evidence" value="ECO:0007669"/>
    <property type="project" value="UniProtKB-KW"/>
</dbReference>
<comment type="similarity">
    <text evidence="7">Belongs to the phosphoglycerate kinase family.</text>
</comment>
<evidence type="ECO:0000256" key="3">
    <source>
        <dbReference type="ARBA" id="ARBA00022679"/>
    </source>
</evidence>
<dbReference type="GO" id="GO:0006096">
    <property type="term" value="P:glycolytic process"/>
    <property type="evidence" value="ECO:0007669"/>
    <property type="project" value="InterPro"/>
</dbReference>
<evidence type="ECO:0000256" key="1">
    <source>
        <dbReference type="ARBA" id="ARBA00000642"/>
    </source>
</evidence>
<dbReference type="InterPro" id="IPR015911">
    <property type="entry name" value="Phosphoglycerate_kinase_CS"/>
</dbReference>
<dbReference type="EMBL" id="MHMH01000004">
    <property type="protein sequence ID" value="OGZ24820.1"/>
    <property type="molecule type" value="Genomic_DNA"/>
</dbReference>
<keyword evidence="6" id="KW-0067">ATP-binding</keyword>
<comment type="caution">
    <text evidence="8">The sequence shown here is derived from an EMBL/GenBank/DDBJ whole genome shotgun (WGS) entry which is preliminary data.</text>
</comment>
<sequence length="323" mass="35717">MKTLKDFDVRNKRVLVRCDFNVPLSEKGEILDDFRIRQTLPTIEYLIKKGAKLLLMSHLGRPDGKAIEAFSLKPVQKRLEELLGQKITLLENLRFDPREEQNDESFARELAQKGDIYINDAFGVCHRAHASVVSIPKFLPSGAGLLLEKEVDCLIRLSNNPEKPLVAIMGGAKVETKVKFIDKISKIADAVLIGGLLQKELKAKNIKLKYPQKIIEPLDEVSGGKDIGPETIDLFKKRISQARTIFFNGALGLIEQKEFSHGTEEILKAIVQSKAFTVVGGGDMTQVISRLGLSDKFSHVSTGGGAMLAFLSGEKLPGLEVLK</sequence>
<dbReference type="InterPro" id="IPR015824">
    <property type="entry name" value="Phosphoglycerate_kinase_N"/>
</dbReference>
<dbReference type="PRINTS" id="PR00477">
    <property type="entry name" value="PHGLYCKINASE"/>
</dbReference>
<evidence type="ECO:0000256" key="5">
    <source>
        <dbReference type="ARBA" id="ARBA00022777"/>
    </source>
</evidence>
<evidence type="ECO:0000313" key="8">
    <source>
        <dbReference type="EMBL" id="OGZ24820.1"/>
    </source>
</evidence>
<dbReference type="GO" id="GO:0043531">
    <property type="term" value="F:ADP binding"/>
    <property type="evidence" value="ECO:0007669"/>
    <property type="project" value="TreeGrafter"/>
</dbReference>
<reference evidence="8 9" key="1">
    <citation type="journal article" date="2016" name="Nat. Commun.">
        <title>Thousands of microbial genomes shed light on interconnected biogeochemical processes in an aquifer system.</title>
        <authorList>
            <person name="Anantharaman K."/>
            <person name="Brown C.T."/>
            <person name="Hug L.A."/>
            <person name="Sharon I."/>
            <person name="Castelle C.J."/>
            <person name="Probst A.J."/>
            <person name="Thomas B.C."/>
            <person name="Singh A."/>
            <person name="Wilkins M.J."/>
            <person name="Karaoz U."/>
            <person name="Brodie E.L."/>
            <person name="Williams K.H."/>
            <person name="Hubbard S.S."/>
            <person name="Banfield J.F."/>
        </authorList>
    </citation>
    <scope>NUCLEOTIDE SEQUENCE [LARGE SCALE GENOMIC DNA]</scope>
</reference>
<dbReference type="PANTHER" id="PTHR11406:SF23">
    <property type="entry name" value="PHOSPHOGLYCERATE KINASE 1, CHLOROPLASTIC-RELATED"/>
    <property type="match status" value="1"/>
</dbReference>
<name>A0A1G2EHH7_9BACT</name>
<dbReference type="Pfam" id="PF00162">
    <property type="entry name" value="PGK"/>
    <property type="match status" value="2"/>
</dbReference>
<evidence type="ECO:0000256" key="4">
    <source>
        <dbReference type="ARBA" id="ARBA00022741"/>
    </source>
</evidence>
<proteinExistence type="inferred from homology"/>
<dbReference type="Proteomes" id="UP000178647">
    <property type="component" value="Unassembled WGS sequence"/>
</dbReference>
<gene>
    <name evidence="8" type="ORF">A2896_00345</name>
</gene>
<evidence type="ECO:0000256" key="2">
    <source>
        <dbReference type="ARBA" id="ARBA00013061"/>
    </source>
</evidence>
<dbReference type="InterPro" id="IPR001576">
    <property type="entry name" value="Phosphoglycerate_kinase"/>
</dbReference>
<organism evidence="8 9">
    <name type="scientific">Candidatus Nealsonbacteria bacterium RIFCSPLOWO2_01_FULL_43_32</name>
    <dbReference type="NCBI Taxonomy" id="1801672"/>
    <lineage>
        <taxon>Bacteria</taxon>
        <taxon>Candidatus Nealsoniibacteriota</taxon>
    </lineage>
</organism>
<accession>A0A1G2EHH7</accession>
<dbReference type="Gene3D" id="3.40.50.1260">
    <property type="entry name" value="Phosphoglycerate kinase, N-terminal domain"/>
    <property type="match status" value="4"/>
</dbReference>
<evidence type="ECO:0000313" key="9">
    <source>
        <dbReference type="Proteomes" id="UP000178647"/>
    </source>
</evidence>
<evidence type="ECO:0000256" key="6">
    <source>
        <dbReference type="ARBA" id="ARBA00022840"/>
    </source>
</evidence>
<dbReference type="GO" id="GO:0006094">
    <property type="term" value="P:gluconeogenesis"/>
    <property type="evidence" value="ECO:0007669"/>
    <property type="project" value="TreeGrafter"/>
</dbReference>
<dbReference type="PROSITE" id="PS00111">
    <property type="entry name" value="PGLYCERATE_KINASE"/>
    <property type="match status" value="1"/>
</dbReference>
<dbReference type="SUPFAM" id="SSF53748">
    <property type="entry name" value="Phosphoglycerate kinase"/>
    <property type="match status" value="1"/>
</dbReference>
<keyword evidence="5 7" id="KW-0418">Kinase</keyword>
<dbReference type="PANTHER" id="PTHR11406">
    <property type="entry name" value="PHOSPHOGLYCERATE KINASE"/>
    <property type="match status" value="1"/>
</dbReference>
<dbReference type="GO" id="GO:0005829">
    <property type="term" value="C:cytosol"/>
    <property type="evidence" value="ECO:0007669"/>
    <property type="project" value="TreeGrafter"/>
</dbReference>
<dbReference type="EC" id="2.7.2.3" evidence="2 7"/>
<protein>
    <recommendedName>
        <fullName evidence="2 7">Phosphoglycerate kinase</fullName>
        <ecNumber evidence="2 7">2.7.2.3</ecNumber>
    </recommendedName>
</protein>
<keyword evidence="3 7" id="KW-0808">Transferase</keyword>
<comment type="catalytic activity">
    <reaction evidence="1 7">
        <text>(2R)-3-phosphoglycerate + ATP = (2R)-3-phospho-glyceroyl phosphate + ADP</text>
        <dbReference type="Rhea" id="RHEA:14801"/>
        <dbReference type="ChEBI" id="CHEBI:30616"/>
        <dbReference type="ChEBI" id="CHEBI:57604"/>
        <dbReference type="ChEBI" id="CHEBI:58272"/>
        <dbReference type="ChEBI" id="CHEBI:456216"/>
        <dbReference type="EC" id="2.7.2.3"/>
    </reaction>
</comment>